<reference evidence="3 5" key="3">
    <citation type="journal article" date="2016" name="Biotechnol. Bioeng.">
        <title>Traits of selected Clostridium strains for syngas fermentation to ethanol.</title>
        <authorList>
            <person name="Martin M.E."/>
            <person name="Richter H."/>
            <person name="Saha S."/>
            <person name="Angenent L.T."/>
        </authorList>
    </citation>
    <scope>NUCLEOTIDE SEQUENCE [LARGE SCALE GENOMIC DNA]</scope>
    <source>
        <strain evidence="3 5">PETC</strain>
    </source>
</reference>
<evidence type="ECO:0000313" key="3">
    <source>
        <dbReference type="EMBL" id="OAA85726.1"/>
    </source>
</evidence>
<dbReference type="Proteomes" id="UP000077020">
    <property type="component" value="Unassembled WGS sequence"/>
</dbReference>
<dbReference type="eggNOG" id="COG0860">
    <property type="taxonomic scope" value="Bacteria"/>
</dbReference>
<feature type="domain" description="Two component regulator three Y" evidence="1">
    <location>
        <begin position="29"/>
        <end position="91"/>
    </location>
</feature>
<reference evidence="2 4" key="2">
    <citation type="journal article" date="2010" name="Proc. Natl. Acad. Sci. U.S.A.">
        <title>Clostridium ljungdahlii represents a microbial production platform based on syngas.</title>
        <authorList>
            <person name="Kopke M."/>
            <person name="Held C."/>
            <person name="Hujer S."/>
            <person name="Liesegang H."/>
            <person name="Wiezer A."/>
            <person name="Wollherr A."/>
            <person name="Ehrenreich A."/>
            <person name="Liebl W."/>
            <person name="Gottschalk G."/>
            <person name="Durre P."/>
        </authorList>
    </citation>
    <scope>NUCLEOTIDE SEQUENCE [LARGE SCALE GENOMIC DNA]</scope>
    <source>
        <strain evidence="4">ATCC 55383 / DSM 13528 / PETC</strain>
        <strain evidence="2">DSM 13528</strain>
    </source>
</reference>
<dbReference type="Pfam" id="PF07495">
    <property type="entry name" value="Y_Y_Y"/>
    <property type="match status" value="1"/>
</dbReference>
<evidence type="ECO:0000313" key="4">
    <source>
        <dbReference type="Proteomes" id="UP000001656"/>
    </source>
</evidence>
<dbReference type="HOGENOM" id="CLU_1934379_0_0_9"/>
<protein>
    <submittedName>
        <fullName evidence="2">Predicted two component regulator three Y motif protein</fullName>
    </submittedName>
    <submittedName>
        <fullName evidence="3">Y_Y_Y domain protein</fullName>
    </submittedName>
</protein>
<evidence type="ECO:0000313" key="5">
    <source>
        <dbReference type="Proteomes" id="UP000077020"/>
    </source>
</evidence>
<accession>D8GTS1</accession>
<dbReference type="OrthoDB" id="1925648at2"/>
<evidence type="ECO:0000313" key="2">
    <source>
        <dbReference type="EMBL" id="ADK16734.1"/>
    </source>
</evidence>
<dbReference type="STRING" id="748727.CLJU_c37080"/>
<reference evidence="2" key="1">
    <citation type="submission" date="2009-07" db="EMBL/GenBank/DDBJ databases">
        <authorList>
            <person name="Koepke M."/>
            <person name="Hujer S."/>
            <person name="Held C."/>
            <person name="Wiezer A."/>
            <person name="Liesegang H."/>
            <person name="Ehrenreich A."/>
            <person name="Gottschalk G."/>
            <person name="Duerre P."/>
        </authorList>
    </citation>
    <scope>NUCLEOTIDE SEQUENCE</scope>
    <source>
        <strain evidence="2">DSM 13528</strain>
    </source>
</reference>
<evidence type="ECO:0000259" key="1">
    <source>
        <dbReference type="Pfam" id="PF07495"/>
    </source>
</evidence>
<organism evidence="2 4">
    <name type="scientific">Clostridium ljungdahlii (strain ATCC 55383 / DSM 13528 / PETC)</name>
    <dbReference type="NCBI Taxonomy" id="748727"/>
    <lineage>
        <taxon>Bacteria</taxon>
        <taxon>Bacillati</taxon>
        <taxon>Bacillota</taxon>
        <taxon>Clostridia</taxon>
        <taxon>Eubacteriales</taxon>
        <taxon>Clostridiaceae</taxon>
        <taxon>Clostridium</taxon>
    </lineage>
</organism>
<gene>
    <name evidence="2" type="ordered locus">CLJU_c37080</name>
    <name evidence="3" type="ORF">WX45_00368</name>
</gene>
<dbReference type="PATRIC" id="fig|748727.19.peg.981"/>
<sequence length="130" mass="14945">MNELAISCNLESPQKQKSKIIINIYNNLKEKLVYKYMIGCNGTWSVLKDFTESENVEWIPKNEGKYILMVQAKKVNGSKSFDYVSRMDYVIGKVEEKLITAVHMDKKKLKLGDKLNITVSTSKMPSMINM</sequence>
<dbReference type="EMBL" id="CP001666">
    <property type="protein sequence ID" value="ADK16734.1"/>
    <property type="molecule type" value="Genomic_DNA"/>
</dbReference>
<dbReference type="Proteomes" id="UP000001656">
    <property type="component" value="Chromosome"/>
</dbReference>
<name>D8GTS1_CLOLD</name>
<dbReference type="EMBL" id="LITS01000017">
    <property type="protein sequence ID" value="OAA85726.1"/>
    <property type="molecule type" value="Genomic_DNA"/>
</dbReference>
<dbReference type="RefSeq" id="WP_013240312.1">
    <property type="nucleotide sequence ID" value="NC_014328.1"/>
</dbReference>
<dbReference type="KEGG" id="clj:CLJU_c37080"/>
<dbReference type="AlphaFoldDB" id="D8GTS1"/>
<keyword evidence="5" id="KW-1185">Reference proteome</keyword>
<dbReference type="InterPro" id="IPR011123">
    <property type="entry name" value="Y_Y_Y"/>
</dbReference>
<proteinExistence type="predicted"/>